<keyword evidence="7" id="KW-0520">NAD</keyword>
<evidence type="ECO:0000256" key="6">
    <source>
        <dbReference type="ARBA" id="ARBA00022833"/>
    </source>
</evidence>
<dbReference type="InterPro" id="IPR011032">
    <property type="entry name" value="GroES-like_sf"/>
</dbReference>
<evidence type="ECO:0000256" key="1">
    <source>
        <dbReference type="ARBA" id="ARBA00004496"/>
    </source>
</evidence>
<comment type="caution">
    <text evidence="10">The sequence shown here is derived from an EMBL/GenBank/DDBJ whole genome shotgun (WGS) entry which is preliminary data.</text>
</comment>
<dbReference type="PANTHER" id="PTHR43880:SF40">
    <property type="entry name" value="ALCOHOL DEHYDROGENASE 2"/>
    <property type="match status" value="1"/>
</dbReference>
<reference evidence="10" key="1">
    <citation type="journal article" date="2019" name="Sci. Rep.">
        <title>Draft genome of Tanacetum cinerariifolium, the natural source of mosquito coil.</title>
        <authorList>
            <person name="Yamashiro T."/>
            <person name="Shiraishi A."/>
            <person name="Satake H."/>
            <person name="Nakayama K."/>
        </authorList>
    </citation>
    <scope>NUCLEOTIDE SEQUENCE</scope>
</reference>
<evidence type="ECO:0000256" key="8">
    <source>
        <dbReference type="ARBA" id="ARBA00049164"/>
    </source>
</evidence>
<evidence type="ECO:0000256" key="5">
    <source>
        <dbReference type="ARBA" id="ARBA00022723"/>
    </source>
</evidence>
<organism evidence="10">
    <name type="scientific">Tanacetum cinerariifolium</name>
    <name type="common">Dalmatian daisy</name>
    <name type="synonym">Chrysanthemum cinerariifolium</name>
    <dbReference type="NCBI Taxonomy" id="118510"/>
    <lineage>
        <taxon>Eukaryota</taxon>
        <taxon>Viridiplantae</taxon>
        <taxon>Streptophyta</taxon>
        <taxon>Embryophyta</taxon>
        <taxon>Tracheophyta</taxon>
        <taxon>Spermatophyta</taxon>
        <taxon>Magnoliopsida</taxon>
        <taxon>eudicotyledons</taxon>
        <taxon>Gunneridae</taxon>
        <taxon>Pentapetalae</taxon>
        <taxon>asterids</taxon>
        <taxon>campanulids</taxon>
        <taxon>Asterales</taxon>
        <taxon>Asteraceae</taxon>
        <taxon>Asteroideae</taxon>
        <taxon>Anthemideae</taxon>
        <taxon>Anthemidinae</taxon>
        <taxon>Tanacetum</taxon>
    </lineage>
</organism>
<dbReference type="GO" id="GO:0051903">
    <property type="term" value="F:S-(hydroxymethyl)glutathione dehydrogenase [NAD(P)+] activity"/>
    <property type="evidence" value="ECO:0007669"/>
    <property type="project" value="TreeGrafter"/>
</dbReference>
<dbReference type="PANTHER" id="PTHR43880">
    <property type="entry name" value="ALCOHOL DEHYDROGENASE"/>
    <property type="match status" value="1"/>
</dbReference>
<proteinExistence type="inferred from homology"/>
<name>A0A6L2L065_TANCI</name>
<keyword evidence="4" id="KW-0963">Cytoplasm</keyword>
<keyword evidence="5" id="KW-0479">Metal-binding</keyword>
<comment type="catalytic activity">
    <reaction evidence="9">
        <text>a primary alcohol + NAD(+) = an aldehyde + NADH + H(+)</text>
        <dbReference type="Rhea" id="RHEA:10736"/>
        <dbReference type="ChEBI" id="CHEBI:15378"/>
        <dbReference type="ChEBI" id="CHEBI:15734"/>
        <dbReference type="ChEBI" id="CHEBI:17478"/>
        <dbReference type="ChEBI" id="CHEBI:57540"/>
        <dbReference type="ChEBI" id="CHEBI:57945"/>
        <dbReference type="EC" id="1.1.1.1"/>
    </reaction>
</comment>
<evidence type="ECO:0000256" key="9">
    <source>
        <dbReference type="ARBA" id="ARBA00049243"/>
    </source>
</evidence>
<comment type="catalytic activity">
    <reaction evidence="8">
        <text>a secondary alcohol + NAD(+) = a ketone + NADH + H(+)</text>
        <dbReference type="Rhea" id="RHEA:10740"/>
        <dbReference type="ChEBI" id="CHEBI:15378"/>
        <dbReference type="ChEBI" id="CHEBI:17087"/>
        <dbReference type="ChEBI" id="CHEBI:35681"/>
        <dbReference type="ChEBI" id="CHEBI:57540"/>
        <dbReference type="ChEBI" id="CHEBI:57945"/>
        <dbReference type="EC" id="1.1.1.1"/>
    </reaction>
</comment>
<evidence type="ECO:0000313" key="10">
    <source>
        <dbReference type="EMBL" id="GEU53544.1"/>
    </source>
</evidence>
<dbReference type="GO" id="GO:0004022">
    <property type="term" value="F:alcohol dehydrogenase (NAD+) activity"/>
    <property type="evidence" value="ECO:0007669"/>
    <property type="project" value="UniProtKB-EC"/>
</dbReference>
<dbReference type="AlphaFoldDB" id="A0A6L2L065"/>
<evidence type="ECO:0000256" key="2">
    <source>
        <dbReference type="ARBA" id="ARBA00008072"/>
    </source>
</evidence>
<sequence>MCDLLRINTDRGVMINDEKSRFSINGKPIFHFVGTSTFSEYTVVAVRAPPTWRLPVGDGANRTRTCCCCSEEEAEIEEKHFLGTFREMRIKVLGRRWVCNE</sequence>
<dbReference type="SUPFAM" id="SSF50129">
    <property type="entry name" value="GroES-like"/>
    <property type="match status" value="1"/>
</dbReference>
<evidence type="ECO:0000256" key="7">
    <source>
        <dbReference type="ARBA" id="ARBA00023027"/>
    </source>
</evidence>
<dbReference type="Gene3D" id="3.90.180.10">
    <property type="entry name" value="Medium-chain alcohol dehydrogenases, catalytic domain"/>
    <property type="match status" value="1"/>
</dbReference>
<evidence type="ECO:0000256" key="3">
    <source>
        <dbReference type="ARBA" id="ARBA00013190"/>
    </source>
</evidence>
<dbReference type="EC" id="1.1.1.1" evidence="3"/>
<dbReference type="GO" id="GO:0008270">
    <property type="term" value="F:zinc ion binding"/>
    <property type="evidence" value="ECO:0007669"/>
    <property type="project" value="TreeGrafter"/>
</dbReference>
<gene>
    <name evidence="10" type="ORF">Tci_025522</name>
</gene>
<dbReference type="GO" id="GO:0046294">
    <property type="term" value="P:formaldehyde catabolic process"/>
    <property type="evidence" value="ECO:0007669"/>
    <property type="project" value="TreeGrafter"/>
</dbReference>
<protein>
    <recommendedName>
        <fullName evidence="3">alcohol dehydrogenase</fullName>
        <ecNumber evidence="3">1.1.1.1</ecNumber>
    </recommendedName>
</protein>
<comment type="similarity">
    <text evidence="2">Belongs to the zinc-containing alcohol dehydrogenase family.</text>
</comment>
<comment type="subcellular location">
    <subcellularLocation>
        <location evidence="1">Cytoplasm</location>
    </subcellularLocation>
</comment>
<keyword evidence="6" id="KW-0862">Zinc</keyword>
<evidence type="ECO:0000256" key="4">
    <source>
        <dbReference type="ARBA" id="ARBA00022490"/>
    </source>
</evidence>
<dbReference type="GO" id="GO:0005829">
    <property type="term" value="C:cytosol"/>
    <property type="evidence" value="ECO:0007669"/>
    <property type="project" value="TreeGrafter"/>
</dbReference>
<dbReference type="EMBL" id="BKCJ010003190">
    <property type="protein sequence ID" value="GEU53544.1"/>
    <property type="molecule type" value="Genomic_DNA"/>
</dbReference>
<accession>A0A6L2L065</accession>